<dbReference type="InParanoid" id="A0A067MYI2"/>
<dbReference type="EMBL" id="KL198025">
    <property type="protein sequence ID" value="KDQ16937.1"/>
    <property type="molecule type" value="Genomic_DNA"/>
</dbReference>
<feature type="non-terminal residue" evidence="2">
    <location>
        <position position="1"/>
    </location>
</feature>
<dbReference type="AlphaFoldDB" id="A0A067MYI2"/>
<proteinExistence type="predicted"/>
<dbReference type="GO" id="GO:0004674">
    <property type="term" value="F:protein serine/threonine kinase activity"/>
    <property type="evidence" value="ECO:0007669"/>
    <property type="project" value="TreeGrafter"/>
</dbReference>
<dbReference type="Proteomes" id="UP000027195">
    <property type="component" value="Unassembled WGS sequence"/>
</dbReference>
<feature type="domain" description="Protein kinase" evidence="1">
    <location>
        <begin position="1"/>
        <end position="222"/>
    </location>
</feature>
<feature type="non-terminal residue" evidence="2">
    <location>
        <position position="222"/>
    </location>
</feature>
<dbReference type="SUPFAM" id="SSF56112">
    <property type="entry name" value="Protein kinase-like (PK-like)"/>
    <property type="match status" value="1"/>
</dbReference>
<dbReference type="GO" id="GO:0005524">
    <property type="term" value="F:ATP binding"/>
    <property type="evidence" value="ECO:0007669"/>
    <property type="project" value="InterPro"/>
</dbReference>
<evidence type="ECO:0000313" key="3">
    <source>
        <dbReference type="Proteomes" id="UP000027195"/>
    </source>
</evidence>
<evidence type="ECO:0000259" key="1">
    <source>
        <dbReference type="PROSITE" id="PS50011"/>
    </source>
</evidence>
<sequence length="222" mass="24129">EASLWGRLEHKNILPLLGISPFKGVFHLVSPFMKGGNAMDFVQRNPGANRLQLLLQAAQGLEYMHTRSPPIIHGDLKGDNILVSDDGIAYLSDFGLSRPLADVKPGEIFGSAGSLLASGASAGGMTTGGNFRYLSPELLLGEGSKSLASDVYSFGRVILEILTGQVPFADLTSDLEIITRIVESTHERPDPLVYEDVDDSMWALLLRCWSFDPAHRPHISEI</sequence>
<name>A0A067MYI2_BOTB1</name>
<dbReference type="InterPro" id="IPR051681">
    <property type="entry name" value="Ser/Thr_Kinases-Pseudokinases"/>
</dbReference>
<keyword evidence="3" id="KW-1185">Reference proteome</keyword>
<dbReference type="Gene3D" id="1.10.510.10">
    <property type="entry name" value="Transferase(Phosphotransferase) domain 1"/>
    <property type="match status" value="1"/>
</dbReference>
<dbReference type="InterPro" id="IPR008271">
    <property type="entry name" value="Ser/Thr_kinase_AS"/>
</dbReference>
<organism evidence="2 3">
    <name type="scientific">Botryobasidium botryosum (strain FD-172 SS1)</name>
    <dbReference type="NCBI Taxonomy" id="930990"/>
    <lineage>
        <taxon>Eukaryota</taxon>
        <taxon>Fungi</taxon>
        <taxon>Dikarya</taxon>
        <taxon>Basidiomycota</taxon>
        <taxon>Agaricomycotina</taxon>
        <taxon>Agaricomycetes</taxon>
        <taxon>Cantharellales</taxon>
        <taxon>Botryobasidiaceae</taxon>
        <taxon>Botryobasidium</taxon>
    </lineage>
</organism>
<protein>
    <recommendedName>
        <fullName evidence="1">Protein kinase domain-containing protein</fullName>
    </recommendedName>
</protein>
<dbReference type="OrthoDB" id="4062651at2759"/>
<dbReference type="PIRSF" id="PIRSF000654">
    <property type="entry name" value="Integrin-linked_kinase"/>
    <property type="match status" value="1"/>
</dbReference>
<accession>A0A067MYI2</accession>
<dbReference type="HOGENOM" id="CLU_000288_7_18_1"/>
<dbReference type="InterPro" id="IPR001245">
    <property type="entry name" value="Ser-Thr/Tyr_kinase_cat_dom"/>
</dbReference>
<evidence type="ECO:0000313" key="2">
    <source>
        <dbReference type="EMBL" id="KDQ16937.1"/>
    </source>
</evidence>
<dbReference type="PANTHER" id="PTHR44329:SF214">
    <property type="entry name" value="PROTEIN KINASE DOMAIN-CONTAINING PROTEIN"/>
    <property type="match status" value="1"/>
</dbReference>
<dbReference type="SMART" id="SM00220">
    <property type="entry name" value="S_TKc"/>
    <property type="match status" value="1"/>
</dbReference>
<reference evidence="3" key="1">
    <citation type="journal article" date="2014" name="Proc. Natl. Acad. Sci. U.S.A.">
        <title>Extensive sampling of basidiomycete genomes demonstrates inadequacy of the white-rot/brown-rot paradigm for wood decay fungi.</title>
        <authorList>
            <person name="Riley R."/>
            <person name="Salamov A.A."/>
            <person name="Brown D.W."/>
            <person name="Nagy L.G."/>
            <person name="Floudas D."/>
            <person name="Held B.W."/>
            <person name="Levasseur A."/>
            <person name="Lombard V."/>
            <person name="Morin E."/>
            <person name="Otillar R."/>
            <person name="Lindquist E.A."/>
            <person name="Sun H."/>
            <person name="LaButti K.M."/>
            <person name="Schmutz J."/>
            <person name="Jabbour D."/>
            <person name="Luo H."/>
            <person name="Baker S.E."/>
            <person name="Pisabarro A.G."/>
            <person name="Walton J.D."/>
            <person name="Blanchette R.A."/>
            <person name="Henrissat B."/>
            <person name="Martin F."/>
            <person name="Cullen D."/>
            <person name="Hibbett D.S."/>
            <person name="Grigoriev I.V."/>
        </authorList>
    </citation>
    <scope>NUCLEOTIDE SEQUENCE [LARGE SCALE GENOMIC DNA]</scope>
    <source>
        <strain evidence="3">FD-172 SS1</strain>
    </source>
</reference>
<dbReference type="Pfam" id="PF07714">
    <property type="entry name" value="PK_Tyr_Ser-Thr"/>
    <property type="match status" value="1"/>
</dbReference>
<dbReference type="PANTHER" id="PTHR44329">
    <property type="entry name" value="SERINE/THREONINE-PROTEIN KINASE TNNI3K-RELATED"/>
    <property type="match status" value="1"/>
</dbReference>
<dbReference type="PROSITE" id="PS50011">
    <property type="entry name" value="PROTEIN_KINASE_DOM"/>
    <property type="match status" value="1"/>
</dbReference>
<dbReference type="STRING" id="930990.A0A067MYI2"/>
<gene>
    <name evidence="2" type="ORF">BOTBODRAFT_89281</name>
</gene>
<dbReference type="PROSITE" id="PS00108">
    <property type="entry name" value="PROTEIN_KINASE_ST"/>
    <property type="match status" value="1"/>
</dbReference>
<dbReference type="InterPro" id="IPR000719">
    <property type="entry name" value="Prot_kinase_dom"/>
</dbReference>
<dbReference type="InterPro" id="IPR011009">
    <property type="entry name" value="Kinase-like_dom_sf"/>
</dbReference>